<dbReference type="PROSITE" id="PS51184">
    <property type="entry name" value="JMJC"/>
    <property type="match status" value="1"/>
</dbReference>
<keyword evidence="6" id="KW-0223">Dioxygenase</keyword>
<dbReference type="SUPFAM" id="SSF57903">
    <property type="entry name" value="FYVE/PHD zinc finger"/>
    <property type="match status" value="1"/>
</dbReference>
<dbReference type="InterPro" id="IPR013083">
    <property type="entry name" value="Znf_RING/FYVE/PHD"/>
</dbReference>
<dbReference type="Proteomes" id="UP000267029">
    <property type="component" value="Unassembled WGS sequence"/>
</dbReference>
<evidence type="ECO:0008006" key="13">
    <source>
        <dbReference type="Google" id="ProtNLM"/>
    </source>
</evidence>
<dbReference type="PROSITE" id="PS51183">
    <property type="entry name" value="JMJN"/>
    <property type="match status" value="1"/>
</dbReference>
<dbReference type="GO" id="GO:0008270">
    <property type="term" value="F:zinc ion binding"/>
    <property type="evidence" value="ECO:0007669"/>
    <property type="project" value="UniProtKB-KW"/>
</dbReference>
<evidence type="ECO:0000256" key="6">
    <source>
        <dbReference type="ARBA" id="ARBA00022964"/>
    </source>
</evidence>
<feature type="domain" description="JmjC" evidence="10">
    <location>
        <begin position="153"/>
        <end position="322"/>
    </location>
</feature>
<dbReference type="Gene3D" id="2.30.30.140">
    <property type="match status" value="1"/>
</dbReference>
<dbReference type="SMART" id="SM00249">
    <property type="entry name" value="PHD"/>
    <property type="match status" value="2"/>
</dbReference>
<dbReference type="AlphaFoldDB" id="A0A0R3UIC6"/>
<dbReference type="GO" id="GO:0000785">
    <property type="term" value="C:chromatin"/>
    <property type="evidence" value="ECO:0007669"/>
    <property type="project" value="TreeGrafter"/>
</dbReference>
<dbReference type="SMART" id="SM00558">
    <property type="entry name" value="JmjC"/>
    <property type="match status" value="1"/>
</dbReference>
<feature type="region of interest" description="Disordered" evidence="8">
    <location>
        <begin position="620"/>
        <end position="729"/>
    </location>
</feature>
<dbReference type="Pfam" id="PF02375">
    <property type="entry name" value="JmjN"/>
    <property type="match status" value="1"/>
</dbReference>
<evidence type="ECO:0000256" key="8">
    <source>
        <dbReference type="SAM" id="MobiDB-lite"/>
    </source>
</evidence>
<evidence type="ECO:0000256" key="5">
    <source>
        <dbReference type="ARBA" id="ARBA00022853"/>
    </source>
</evidence>
<proteinExistence type="predicted"/>
<name>A0A0R3UIC6_MESCO</name>
<protein>
    <recommendedName>
        <fullName evidence="13">[Histone H3]-trimethyl-L-lysine(9) demethylase</fullName>
    </recommendedName>
</protein>
<dbReference type="InterPro" id="IPR001965">
    <property type="entry name" value="Znf_PHD"/>
</dbReference>
<comment type="subcellular location">
    <subcellularLocation>
        <location evidence="1">Nucleus</location>
    </subcellularLocation>
</comment>
<feature type="domain" description="JmjN" evidence="9">
    <location>
        <begin position="28"/>
        <end position="70"/>
    </location>
</feature>
<evidence type="ECO:0000256" key="1">
    <source>
        <dbReference type="ARBA" id="ARBA00004123"/>
    </source>
</evidence>
<dbReference type="SUPFAM" id="SSF63748">
    <property type="entry name" value="Tudor/PWWP/MBT"/>
    <property type="match status" value="1"/>
</dbReference>
<gene>
    <name evidence="11" type="ORF">MCOS_LOCUS7170</name>
</gene>
<feature type="compositionally biased region" description="Low complexity" evidence="8">
    <location>
        <begin position="813"/>
        <end position="829"/>
    </location>
</feature>
<dbReference type="GO" id="GO:0032454">
    <property type="term" value="F:histone H3K9 demethylase activity"/>
    <property type="evidence" value="ECO:0007669"/>
    <property type="project" value="TreeGrafter"/>
</dbReference>
<organism evidence="11 12">
    <name type="scientific">Mesocestoides corti</name>
    <name type="common">Flatworm</name>
    <dbReference type="NCBI Taxonomy" id="53468"/>
    <lineage>
        <taxon>Eukaryota</taxon>
        <taxon>Metazoa</taxon>
        <taxon>Spiralia</taxon>
        <taxon>Lophotrochozoa</taxon>
        <taxon>Platyhelminthes</taxon>
        <taxon>Cestoda</taxon>
        <taxon>Eucestoda</taxon>
        <taxon>Cyclophyllidea</taxon>
        <taxon>Mesocestoididae</taxon>
        <taxon>Mesocestoides</taxon>
    </lineage>
</organism>
<dbReference type="Pfam" id="PF02373">
    <property type="entry name" value="JmjC"/>
    <property type="match status" value="1"/>
</dbReference>
<dbReference type="InterPro" id="IPR011011">
    <property type="entry name" value="Znf_FYVE_PHD"/>
</dbReference>
<dbReference type="GO" id="GO:0010468">
    <property type="term" value="P:regulation of gene expression"/>
    <property type="evidence" value="ECO:0007669"/>
    <property type="project" value="TreeGrafter"/>
</dbReference>
<sequence length="1177" mass="131477">MKQNTSGILHGPHISISDASCFEKIPEIPVYRPSESEFRDFAACMSLIERMGAQHMGLCKIIPPATWCPRRGGYDDLDFTIEKPILQFSAGTGGIYLQDVRAQKSMSFKKFEKMSNSARLQTPTHNSMNDLEEIYWNSIGNLQPIYGANVSGSLTDPDQPSCNIPKLRSTLSDILAQEDIEIGGVNTPYLYFGAWATTFAWHVEDMDLYSINYLHFGSPKLWYCIPPAFARKFEAFAREHFKPEFLACHSFLRHKSILINPRVLAAAGIPTRRILQHEGEIMCTFPYGYHAGFNTGVNCAESTNFALPRWVDYGKHATICKCWDDTVRIEMSPFVRRVQPHLFDVWQCGLDKSPHPLDIYKPRMREVATLVDALINSEDRTASSILSPEDSVMVSLGKRIADLNVQGLFYAHGDLAKATLPSYLRRNRKLQALWCGFKKDFRAIVHFNTLIGTLEPFCSICAFFWPPLVARKALTESHKGETLPEFSEPYLSEVAFCRSPSDFPHICLNGDPASRVYQCCRCKVVVHARCYGIDEARESNRFSWVCDACKSDDEEQQCVLCPIRGGALKPLANPCNSNDHKQFWVHLACAIAVGSQQCCFVDVRLREPLLLVSRRSKSTSKRSFESSSSTQNASQRTGLPLKPPTQCPETRRRSIRNRANKPEVRDAPLTTINLASPEKHLSLKSPEHSSIRSKAKLAPSHVSLPPRDGKPAKLAKAHGLGTPRLTISGRLGSPTWWNSSLSCAGSSTPPIRSNSEFDDEEWELDNAGKHSRLSSNASRKDESWNESNSALQESFILTPPAFKEDNGVNVAASTSTADSAGTTTAPSDAFYEDEGSSKACSDVIAVVEVSDSDDSCQFVLESRHRSQRRARPPAWTTRDYLVTRPRKISKQCRKLSNTSLSPTKNAPSTSTAIHSIECGRQPSLKANVSDHCDECGLPSPGGPNLNLPLVHCWHNNCPGRIHLTCAQLGGVLIATGRYPHCFYVACRRHLSEYRQVRHIVYEQVDEEVPLEPGDPVYALYPGNGRYYNAVAVELAAPRVCKVVFQDGTFSRDTPSDCIIVMLLDGRRTTCTLPLPHSVVVETIVATVIFLQGHDWRSLGSPKVGSQVKVKWKDGVEYPAVFEGASVDKWSVCLICKKTVALYGTVRFQNGQTVRLRRDKIFRVNERIPTHIRRLIMR</sequence>
<keyword evidence="6" id="KW-0560">Oxidoreductase</keyword>
<dbReference type="PANTHER" id="PTHR10694:SF7">
    <property type="entry name" value="[HISTONE H3]-TRIMETHYL-L-LYSINE(9) DEMETHYLASE"/>
    <property type="match status" value="1"/>
</dbReference>
<keyword evidence="4" id="KW-0862">Zinc</keyword>
<dbReference type="InterPro" id="IPR003349">
    <property type="entry name" value="JmjN"/>
</dbReference>
<dbReference type="SUPFAM" id="SSF51197">
    <property type="entry name" value="Clavaminate synthase-like"/>
    <property type="match status" value="1"/>
</dbReference>
<dbReference type="InterPro" id="IPR003347">
    <property type="entry name" value="JmjC_dom"/>
</dbReference>
<dbReference type="Gene3D" id="3.30.40.10">
    <property type="entry name" value="Zinc/RING finger domain, C3HC4 (zinc finger)"/>
    <property type="match status" value="1"/>
</dbReference>
<reference evidence="11 12" key="1">
    <citation type="submission" date="2018-10" db="EMBL/GenBank/DDBJ databases">
        <authorList>
            <consortium name="Pathogen Informatics"/>
        </authorList>
    </citation>
    <scope>NUCLEOTIDE SEQUENCE [LARGE SCALE GENOMIC DNA]</scope>
</reference>
<evidence type="ECO:0000256" key="4">
    <source>
        <dbReference type="ARBA" id="ARBA00022833"/>
    </source>
</evidence>
<dbReference type="GO" id="GO:0005634">
    <property type="term" value="C:nucleus"/>
    <property type="evidence" value="ECO:0007669"/>
    <property type="project" value="UniProtKB-SubCell"/>
</dbReference>
<dbReference type="OrthoDB" id="9547406at2759"/>
<keyword evidence="5" id="KW-0156">Chromatin regulator</keyword>
<dbReference type="GO" id="GO:0051864">
    <property type="term" value="F:histone H3K36 demethylase activity"/>
    <property type="evidence" value="ECO:0007669"/>
    <property type="project" value="TreeGrafter"/>
</dbReference>
<dbReference type="SMART" id="SM00545">
    <property type="entry name" value="JmjN"/>
    <property type="match status" value="1"/>
</dbReference>
<evidence type="ECO:0000256" key="7">
    <source>
        <dbReference type="ARBA" id="ARBA00023242"/>
    </source>
</evidence>
<keyword evidence="7" id="KW-0539">Nucleus</keyword>
<feature type="region of interest" description="Disordered" evidence="8">
    <location>
        <begin position="813"/>
        <end position="834"/>
    </location>
</feature>
<evidence type="ECO:0000256" key="2">
    <source>
        <dbReference type="ARBA" id="ARBA00022723"/>
    </source>
</evidence>
<dbReference type="EMBL" id="UXSR01005335">
    <property type="protein sequence ID" value="VDD81167.1"/>
    <property type="molecule type" value="Genomic_DNA"/>
</dbReference>
<keyword evidence="2" id="KW-0479">Metal-binding</keyword>
<feature type="region of interest" description="Disordered" evidence="8">
    <location>
        <begin position="766"/>
        <end position="785"/>
    </location>
</feature>
<dbReference type="STRING" id="53468.A0A0R3UIC6"/>
<dbReference type="Gene3D" id="2.60.120.650">
    <property type="entry name" value="Cupin"/>
    <property type="match status" value="1"/>
</dbReference>
<dbReference type="CDD" id="cd20392">
    <property type="entry name" value="Tudor_JMJD2_rpt2"/>
    <property type="match status" value="1"/>
</dbReference>
<evidence type="ECO:0000256" key="3">
    <source>
        <dbReference type="ARBA" id="ARBA00022771"/>
    </source>
</evidence>
<evidence type="ECO:0000313" key="12">
    <source>
        <dbReference type="Proteomes" id="UP000267029"/>
    </source>
</evidence>
<accession>A0A0R3UIC6</accession>
<evidence type="ECO:0000259" key="10">
    <source>
        <dbReference type="PROSITE" id="PS51184"/>
    </source>
</evidence>
<evidence type="ECO:0000259" key="9">
    <source>
        <dbReference type="PROSITE" id="PS51183"/>
    </source>
</evidence>
<evidence type="ECO:0000313" key="11">
    <source>
        <dbReference type="EMBL" id="VDD81167.1"/>
    </source>
</evidence>
<keyword evidence="12" id="KW-1185">Reference proteome</keyword>
<keyword evidence="3" id="KW-0863">Zinc-finger</keyword>
<feature type="compositionally biased region" description="Basic and acidic residues" evidence="8">
    <location>
        <begin position="677"/>
        <end position="690"/>
    </location>
</feature>
<dbReference type="PANTHER" id="PTHR10694">
    <property type="entry name" value="LYSINE-SPECIFIC DEMETHYLASE"/>
    <property type="match status" value="1"/>
</dbReference>